<keyword evidence="4" id="KW-1185">Reference proteome</keyword>
<gene>
    <name evidence="3" type="ORF">PHYBOEH_010667</name>
</gene>
<sequence>MVAVTGAAGTLAKLNTTLVSSASSASKLSFTVHDGSSVDSPALTLEGSATGGMLTDIDSVVVGTSVTIGKVTLTQSTVGRIDAVTGGVASASKALVVDANCSIANLNEVGAMKLTGEIQTPRQPLITKLGALESLTVNGDLECNGNLVVGGTIISESEIVHLDGAKSGLAEALKAVITDSDNNVAGLNEIAAMKITGEVQTGSQPLIRHLGVLDSLSVAGDVTVGATVISEVDIAKLDEVTNGSAAANKALVLDASLNVSGIHALSATELTGTLTMASQPFMSSVSILDVTNHNAGSTGLKLGGVLVTASADELNFVDTIPGSAEASKALVLNTDCDIENIRKLRAEELTGTLVTAAQPHVSSVSVLNVTAHNGADAGLKLGDVLVTSTANELNYVDTTPGAAQASKALVVDESRNIENVHALTAVELTGVLQSRDQPHVQSVGVLDSLAVTGDVTVGTTVISEADIKKIDAVANGIASMNKALVVDASMNIAGVGAIGATKLAIGAPANNKLPVEIGYVPYTFTGSYAYGNDANAHGLTEAGQGTLANYSLRADGRILVTGEVEVTSDRRLKMNIADINPGFARKFVKTTTPVKFNWRSGDTMPDYGYIAQDVLKLGFSDFVSVAESPGLDESIDEDGFVNPANAKFVFSPGKVVPLLALNQRGIFYELQEKDDKIKHLESIIKSQTDKLKELEHEFTLHGSRLDALEELMRA</sequence>
<evidence type="ECO:0000256" key="1">
    <source>
        <dbReference type="SAM" id="Coils"/>
    </source>
</evidence>
<name>A0A8T1VRI6_9STRA</name>
<dbReference type="InterPro" id="IPR030392">
    <property type="entry name" value="S74_ICA"/>
</dbReference>
<evidence type="ECO:0000313" key="3">
    <source>
        <dbReference type="EMBL" id="KAG7382034.1"/>
    </source>
</evidence>
<dbReference type="EMBL" id="JAGDFL010000740">
    <property type="protein sequence ID" value="KAG7382034.1"/>
    <property type="molecule type" value="Genomic_DNA"/>
</dbReference>
<feature type="domain" description="Peptidase S74" evidence="2">
    <location>
        <begin position="568"/>
        <end position="698"/>
    </location>
</feature>
<comment type="caution">
    <text evidence="3">The sequence shown here is derived from an EMBL/GenBank/DDBJ whole genome shotgun (WGS) entry which is preliminary data.</text>
</comment>
<dbReference type="PROSITE" id="PS51688">
    <property type="entry name" value="ICA"/>
    <property type="match status" value="1"/>
</dbReference>
<dbReference type="Proteomes" id="UP000693981">
    <property type="component" value="Unassembled WGS sequence"/>
</dbReference>
<evidence type="ECO:0000313" key="4">
    <source>
        <dbReference type="Proteomes" id="UP000693981"/>
    </source>
</evidence>
<organism evidence="3 4">
    <name type="scientific">Phytophthora boehmeriae</name>
    <dbReference type="NCBI Taxonomy" id="109152"/>
    <lineage>
        <taxon>Eukaryota</taxon>
        <taxon>Sar</taxon>
        <taxon>Stramenopiles</taxon>
        <taxon>Oomycota</taxon>
        <taxon>Peronosporomycetes</taxon>
        <taxon>Peronosporales</taxon>
        <taxon>Peronosporaceae</taxon>
        <taxon>Phytophthora</taxon>
    </lineage>
</organism>
<reference evidence="3" key="1">
    <citation type="submission" date="2021-02" db="EMBL/GenBank/DDBJ databases">
        <authorList>
            <person name="Palmer J.M."/>
        </authorList>
    </citation>
    <scope>NUCLEOTIDE SEQUENCE</scope>
    <source>
        <strain evidence="3">SCRP23</strain>
    </source>
</reference>
<proteinExistence type="predicted"/>
<evidence type="ECO:0000259" key="2">
    <source>
        <dbReference type="PROSITE" id="PS51688"/>
    </source>
</evidence>
<feature type="coiled-coil region" evidence="1">
    <location>
        <begin position="670"/>
        <end position="711"/>
    </location>
</feature>
<accession>A0A8T1VRI6</accession>
<dbReference type="Pfam" id="PF13884">
    <property type="entry name" value="Peptidase_S74"/>
    <property type="match status" value="1"/>
</dbReference>
<protein>
    <recommendedName>
        <fullName evidence="2">Peptidase S74 domain-containing protein</fullName>
    </recommendedName>
</protein>
<keyword evidence="1" id="KW-0175">Coiled coil</keyword>
<dbReference type="AlphaFoldDB" id="A0A8T1VRI6"/>
<dbReference type="OrthoDB" id="128763at2759"/>